<accession>A0A512DXX0</accession>
<dbReference type="GO" id="GO:0009360">
    <property type="term" value="C:DNA polymerase III complex"/>
    <property type="evidence" value="ECO:0007669"/>
    <property type="project" value="TreeGrafter"/>
</dbReference>
<dbReference type="SUPFAM" id="SSF52540">
    <property type="entry name" value="P-loop containing nucleoside triphosphate hydrolases"/>
    <property type="match status" value="1"/>
</dbReference>
<sequence length="362" mass="39220">MNAEFPDPRHNPDLLAHHAAEQVLLDAWNSGRLPHAWLIGGIPGIGKATLAFRFARFVLANGIEQTGGLFGDPPPAESLYVAPTHPVFTRIASNGHADLLTIERPFDDKKGRLKTDIPVDQVRRIAPFLHLTAAEGGWRVVIVDGADRLNTSGQNAILKILEEPPARTVLLVVTENPGGLLPTIRSRCRKLLLPPLPEDVVSDLLGRHHPDLPDADRAALARLAEGSIGRALDLASAGGLTLYRDLMGLLGTLPKLDLVAAHGLGDKLARKGSDTAYYAVTDLLVWWLARFARSLAREALPPEVVPGEAALMSRLAGDRGLDRWVEVWEKVNRLFARAESANLDRKQVILNALQTVEAAASA</sequence>
<dbReference type="InterPro" id="IPR050238">
    <property type="entry name" value="DNA_Rep/Repair_Clamp_Loader"/>
</dbReference>
<dbReference type="OrthoDB" id="9811073at2"/>
<evidence type="ECO:0000313" key="1">
    <source>
        <dbReference type="EMBL" id="GEO41020.1"/>
    </source>
</evidence>
<organism evidence="1 2">
    <name type="scientific">Skermanella aerolata</name>
    <dbReference type="NCBI Taxonomy" id="393310"/>
    <lineage>
        <taxon>Bacteria</taxon>
        <taxon>Pseudomonadati</taxon>
        <taxon>Pseudomonadota</taxon>
        <taxon>Alphaproteobacteria</taxon>
        <taxon>Rhodospirillales</taxon>
        <taxon>Azospirillaceae</taxon>
        <taxon>Skermanella</taxon>
    </lineage>
</organism>
<evidence type="ECO:0000313" key="2">
    <source>
        <dbReference type="Proteomes" id="UP000321523"/>
    </source>
</evidence>
<dbReference type="NCBIfam" id="NF005677">
    <property type="entry name" value="PRK07471.1"/>
    <property type="match status" value="1"/>
</dbReference>
<dbReference type="Pfam" id="PF13177">
    <property type="entry name" value="DNA_pol3_delta2"/>
    <property type="match status" value="1"/>
</dbReference>
<reference evidence="1 2" key="1">
    <citation type="submission" date="2019-07" db="EMBL/GenBank/DDBJ databases">
        <title>Whole genome shotgun sequence of Skermanella aerolata NBRC 106429.</title>
        <authorList>
            <person name="Hosoyama A."/>
            <person name="Uohara A."/>
            <person name="Ohji S."/>
            <person name="Ichikawa N."/>
        </authorList>
    </citation>
    <scope>NUCLEOTIDE SEQUENCE [LARGE SCALE GENOMIC DNA]</scope>
    <source>
        <strain evidence="1 2">NBRC 106429</strain>
    </source>
</reference>
<dbReference type="AlphaFoldDB" id="A0A512DXX0"/>
<dbReference type="InterPro" id="IPR027417">
    <property type="entry name" value="P-loop_NTPase"/>
</dbReference>
<dbReference type="GO" id="GO:0006261">
    <property type="term" value="P:DNA-templated DNA replication"/>
    <property type="evidence" value="ECO:0007669"/>
    <property type="project" value="TreeGrafter"/>
</dbReference>
<dbReference type="PANTHER" id="PTHR11669:SF8">
    <property type="entry name" value="DNA POLYMERASE III SUBUNIT DELTA"/>
    <property type="match status" value="1"/>
</dbReference>
<gene>
    <name evidence="1" type="ORF">SAE02_51680</name>
</gene>
<keyword evidence="2" id="KW-1185">Reference proteome</keyword>
<dbReference type="EMBL" id="BJYZ01000025">
    <property type="protein sequence ID" value="GEO41020.1"/>
    <property type="molecule type" value="Genomic_DNA"/>
</dbReference>
<dbReference type="RefSeq" id="WP_044432080.1">
    <property type="nucleotide sequence ID" value="NZ_BJYZ01000025.1"/>
</dbReference>
<dbReference type="Gene3D" id="3.40.50.300">
    <property type="entry name" value="P-loop containing nucleotide triphosphate hydrolases"/>
    <property type="match status" value="1"/>
</dbReference>
<dbReference type="PANTHER" id="PTHR11669">
    <property type="entry name" value="REPLICATION FACTOR C / DNA POLYMERASE III GAMMA-TAU SUBUNIT"/>
    <property type="match status" value="1"/>
</dbReference>
<name>A0A512DXX0_9PROT</name>
<protein>
    <submittedName>
        <fullName evidence="1">DNA polymerase III subunit delta</fullName>
    </submittedName>
</protein>
<proteinExistence type="predicted"/>
<dbReference type="Proteomes" id="UP000321523">
    <property type="component" value="Unassembled WGS sequence"/>
</dbReference>
<comment type="caution">
    <text evidence="1">The sequence shown here is derived from an EMBL/GenBank/DDBJ whole genome shotgun (WGS) entry which is preliminary data.</text>
</comment>